<gene>
    <name evidence="4" type="ORF">QBC38DRAFT_518634</name>
</gene>
<protein>
    <submittedName>
        <fullName evidence="4">Uncharacterized protein</fullName>
    </submittedName>
</protein>
<dbReference type="AlphaFoldDB" id="A0AAN6YNW1"/>
<reference evidence="4" key="2">
    <citation type="submission" date="2023-05" db="EMBL/GenBank/DDBJ databases">
        <authorList>
            <consortium name="Lawrence Berkeley National Laboratory"/>
            <person name="Steindorff A."/>
            <person name="Hensen N."/>
            <person name="Bonometti L."/>
            <person name="Westerberg I."/>
            <person name="Brannstrom I.O."/>
            <person name="Guillou S."/>
            <person name="Cros-Aarteil S."/>
            <person name="Calhoun S."/>
            <person name="Haridas S."/>
            <person name="Kuo A."/>
            <person name="Mondo S."/>
            <person name="Pangilinan J."/>
            <person name="Riley R."/>
            <person name="Labutti K."/>
            <person name="Andreopoulos B."/>
            <person name="Lipzen A."/>
            <person name="Chen C."/>
            <person name="Yanf M."/>
            <person name="Daum C."/>
            <person name="Ng V."/>
            <person name="Clum A."/>
            <person name="Ohm R."/>
            <person name="Martin F."/>
            <person name="Silar P."/>
            <person name="Natvig D."/>
            <person name="Lalanne C."/>
            <person name="Gautier V."/>
            <person name="Ament-Velasquez S.L."/>
            <person name="Kruys A."/>
            <person name="Hutchinson M.I."/>
            <person name="Powell A.J."/>
            <person name="Barry K."/>
            <person name="Miller A.N."/>
            <person name="Grigoriev I.V."/>
            <person name="Debuchy R."/>
            <person name="Gladieux P."/>
            <person name="Thoren M.H."/>
            <person name="Johannesson H."/>
        </authorList>
    </citation>
    <scope>NUCLEOTIDE SEQUENCE</scope>
    <source>
        <strain evidence="4">CBS 990.96</strain>
    </source>
</reference>
<evidence type="ECO:0000256" key="1">
    <source>
        <dbReference type="SAM" id="Coils"/>
    </source>
</evidence>
<feature type="compositionally biased region" description="Acidic residues" evidence="2">
    <location>
        <begin position="274"/>
        <end position="284"/>
    </location>
</feature>
<feature type="region of interest" description="Disordered" evidence="2">
    <location>
        <begin position="259"/>
        <end position="319"/>
    </location>
</feature>
<organism evidence="4 5">
    <name type="scientific">Podospora fimiseda</name>
    <dbReference type="NCBI Taxonomy" id="252190"/>
    <lineage>
        <taxon>Eukaryota</taxon>
        <taxon>Fungi</taxon>
        <taxon>Dikarya</taxon>
        <taxon>Ascomycota</taxon>
        <taxon>Pezizomycotina</taxon>
        <taxon>Sordariomycetes</taxon>
        <taxon>Sordariomycetidae</taxon>
        <taxon>Sordariales</taxon>
        <taxon>Podosporaceae</taxon>
        <taxon>Podospora</taxon>
    </lineage>
</organism>
<feature type="transmembrane region" description="Helical" evidence="3">
    <location>
        <begin position="203"/>
        <end position="224"/>
    </location>
</feature>
<keyword evidence="3" id="KW-0812">Transmembrane</keyword>
<keyword evidence="3" id="KW-0472">Membrane</keyword>
<keyword evidence="1" id="KW-0175">Coiled coil</keyword>
<feature type="transmembrane region" description="Helical" evidence="3">
    <location>
        <begin position="172"/>
        <end position="191"/>
    </location>
</feature>
<dbReference type="Proteomes" id="UP001301958">
    <property type="component" value="Unassembled WGS sequence"/>
</dbReference>
<keyword evidence="3" id="KW-1133">Transmembrane helix</keyword>
<dbReference type="EMBL" id="MU865458">
    <property type="protein sequence ID" value="KAK4222708.1"/>
    <property type="molecule type" value="Genomic_DNA"/>
</dbReference>
<evidence type="ECO:0000256" key="2">
    <source>
        <dbReference type="SAM" id="MobiDB-lite"/>
    </source>
</evidence>
<evidence type="ECO:0000256" key="3">
    <source>
        <dbReference type="SAM" id="Phobius"/>
    </source>
</evidence>
<keyword evidence="5" id="KW-1185">Reference proteome</keyword>
<feature type="coiled-coil region" evidence="1">
    <location>
        <begin position="84"/>
        <end position="111"/>
    </location>
</feature>
<evidence type="ECO:0000313" key="5">
    <source>
        <dbReference type="Proteomes" id="UP001301958"/>
    </source>
</evidence>
<reference evidence="4" key="1">
    <citation type="journal article" date="2023" name="Mol. Phylogenet. Evol.">
        <title>Genome-scale phylogeny and comparative genomics of the fungal order Sordariales.</title>
        <authorList>
            <person name="Hensen N."/>
            <person name="Bonometti L."/>
            <person name="Westerberg I."/>
            <person name="Brannstrom I.O."/>
            <person name="Guillou S."/>
            <person name="Cros-Aarteil S."/>
            <person name="Calhoun S."/>
            <person name="Haridas S."/>
            <person name="Kuo A."/>
            <person name="Mondo S."/>
            <person name="Pangilinan J."/>
            <person name="Riley R."/>
            <person name="LaButti K."/>
            <person name="Andreopoulos B."/>
            <person name="Lipzen A."/>
            <person name="Chen C."/>
            <person name="Yan M."/>
            <person name="Daum C."/>
            <person name="Ng V."/>
            <person name="Clum A."/>
            <person name="Steindorff A."/>
            <person name="Ohm R.A."/>
            <person name="Martin F."/>
            <person name="Silar P."/>
            <person name="Natvig D.O."/>
            <person name="Lalanne C."/>
            <person name="Gautier V."/>
            <person name="Ament-Velasquez S.L."/>
            <person name="Kruys A."/>
            <person name="Hutchinson M.I."/>
            <person name="Powell A.J."/>
            <person name="Barry K."/>
            <person name="Miller A.N."/>
            <person name="Grigoriev I.V."/>
            <person name="Debuchy R."/>
            <person name="Gladieux P."/>
            <person name="Hiltunen Thoren M."/>
            <person name="Johannesson H."/>
        </authorList>
    </citation>
    <scope>NUCLEOTIDE SEQUENCE</scope>
    <source>
        <strain evidence="4">CBS 990.96</strain>
    </source>
</reference>
<sequence length="319" mass="35666">MAKPLMSRLLLENSNNTVGLNEPLYPPQTPVSRLPTQVAGIGQAVQITTPRKKTDLRGHLNNLAIRRQDLSTRRLLFRKVEKAFDEKDFELARLQQENESLKARLEAARPSKRRKVVTDPNSQFASIEQIHRAQIEAGRIEDSSAEESEAEKVGWVHKPRFAKWAEWGLETIHPWLVSLGVFIMVVGNHAASQGTRERHRFRLAGSFIMVICFWGPSFVLTWYWRQVSGKVFDGCSPDKNSRAAVPCITRDYIWGSAGFGPSEQRSSGQHAEPQGDEIELDDIEPPAHNPPAENDALPGTPPRHAAEHPPASQPSASNP</sequence>
<accession>A0AAN6YNW1</accession>
<proteinExistence type="predicted"/>
<comment type="caution">
    <text evidence="4">The sequence shown here is derived from an EMBL/GenBank/DDBJ whole genome shotgun (WGS) entry which is preliminary data.</text>
</comment>
<evidence type="ECO:0000313" key="4">
    <source>
        <dbReference type="EMBL" id="KAK4222708.1"/>
    </source>
</evidence>
<name>A0AAN6YNW1_9PEZI</name>